<dbReference type="eggNOG" id="COG0412">
    <property type="taxonomic scope" value="Bacteria"/>
</dbReference>
<dbReference type="RefSeq" id="WP_015353272.1">
    <property type="nucleotide sequence ID" value="NC_020126.1"/>
</dbReference>
<accession>L7UR25</accession>
<dbReference type="KEGG" id="msd:MYSTI_07747"/>
<dbReference type="InterPro" id="IPR029058">
    <property type="entry name" value="AB_hydrolase_fold"/>
</dbReference>
<dbReference type="InterPro" id="IPR050261">
    <property type="entry name" value="FrsA_esterase"/>
</dbReference>
<dbReference type="Proteomes" id="UP000011131">
    <property type="component" value="Chromosome"/>
</dbReference>
<dbReference type="Gene3D" id="3.40.50.1820">
    <property type="entry name" value="alpha/beta hydrolase"/>
    <property type="match status" value="1"/>
</dbReference>
<proteinExistence type="predicted"/>
<dbReference type="PANTHER" id="PTHR22946">
    <property type="entry name" value="DIENELACTONE HYDROLASE DOMAIN-CONTAINING PROTEIN-RELATED"/>
    <property type="match status" value="1"/>
</dbReference>
<reference evidence="1 2" key="1">
    <citation type="journal article" date="2013" name="Genome Announc.">
        <title>Complete genome sequence of Myxococcus stipitatus strain DSM 14675, a fruiting myxobacterium.</title>
        <authorList>
            <person name="Huntley S."/>
            <person name="Kneip S."/>
            <person name="Treuner-Lange A."/>
            <person name="Sogaard-Andersen L."/>
        </authorList>
    </citation>
    <scope>NUCLEOTIDE SEQUENCE [LARGE SCALE GENOMIC DNA]</scope>
    <source>
        <strain evidence="2">DSM 14675 / JCM 12634 / Mx s8</strain>
    </source>
</reference>
<evidence type="ECO:0000313" key="2">
    <source>
        <dbReference type="Proteomes" id="UP000011131"/>
    </source>
</evidence>
<gene>
    <name evidence="1" type="ordered locus">MYSTI_07747</name>
</gene>
<dbReference type="SUPFAM" id="SSF53474">
    <property type="entry name" value="alpha/beta-Hydrolases"/>
    <property type="match status" value="1"/>
</dbReference>
<name>L7UR25_MYXSD</name>
<dbReference type="PATRIC" id="fig|1278073.3.peg.7883"/>
<keyword evidence="2" id="KW-1185">Reference proteome</keyword>
<protein>
    <submittedName>
        <fullName evidence="1">Uncharacterized protein</fullName>
    </submittedName>
</protein>
<organism evidence="1 2">
    <name type="scientific">Myxococcus stipitatus (strain DSM 14675 / JCM 12634 / Mx s8)</name>
    <dbReference type="NCBI Taxonomy" id="1278073"/>
    <lineage>
        <taxon>Bacteria</taxon>
        <taxon>Pseudomonadati</taxon>
        <taxon>Myxococcota</taxon>
        <taxon>Myxococcia</taxon>
        <taxon>Myxococcales</taxon>
        <taxon>Cystobacterineae</taxon>
        <taxon>Myxococcaceae</taxon>
        <taxon>Myxococcus</taxon>
    </lineage>
</organism>
<dbReference type="STRING" id="1278073.MYSTI_07747"/>
<dbReference type="AlphaFoldDB" id="L7UR25"/>
<dbReference type="HOGENOM" id="CLU_082991_0_0_7"/>
<sequence length="245" mass="25881">MTPPDARQDAPDSGAVREVRVQVGRVELGGSLGLPPRPRGLVVFAHGSGSSRFSPRNRAVARALRRVGLGTLLFDLLSEDEETLDASTGTLRFDIPFLALRLVAMTRWAQSLPEVAALPRGYFGSSTGAAAALVAAALNPDLVQAVVSRGGRPDLAGPALARVHVPTLLLVGGADVDVLELNQEAFDELPGAKSLVVIPGASHLFEEPGTLEEVARRAADWLVRHLDAPEGPTVRRSADGRWSAE</sequence>
<dbReference type="EMBL" id="CP004025">
    <property type="protein sequence ID" value="AGC49019.1"/>
    <property type="molecule type" value="Genomic_DNA"/>
</dbReference>
<evidence type="ECO:0000313" key="1">
    <source>
        <dbReference type="EMBL" id="AGC49019.1"/>
    </source>
</evidence>